<protein>
    <submittedName>
        <fullName evidence="4">Thioesterase</fullName>
    </submittedName>
</protein>
<evidence type="ECO:0000256" key="2">
    <source>
        <dbReference type="ARBA" id="ARBA00022801"/>
    </source>
</evidence>
<dbReference type="PANTHER" id="PTHR11487">
    <property type="entry name" value="THIOESTERASE"/>
    <property type="match status" value="1"/>
</dbReference>
<evidence type="ECO:0000259" key="3">
    <source>
        <dbReference type="SMART" id="SM00824"/>
    </source>
</evidence>
<dbReference type="Gene3D" id="3.40.50.1820">
    <property type="entry name" value="alpha/beta hydrolase"/>
    <property type="match status" value="1"/>
</dbReference>
<dbReference type="SUPFAM" id="SSF53474">
    <property type="entry name" value="alpha/beta-Hydrolases"/>
    <property type="match status" value="1"/>
</dbReference>
<evidence type="ECO:0000313" key="5">
    <source>
        <dbReference type="Proteomes" id="UP000222531"/>
    </source>
</evidence>
<dbReference type="InterPro" id="IPR012223">
    <property type="entry name" value="TEII"/>
</dbReference>
<dbReference type="EMBL" id="NHZO01000093">
    <property type="protein sequence ID" value="PHQ52200.1"/>
    <property type="molecule type" value="Genomic_DNA"/>
</dbReference>
<dbReference type="InterPro" id="IPR001031">
    <property type="entry name" value="Thioesterase"/>
</dbReference>
<keyword evidence="5" id="KW-1185">Reference proteome</keyword>
<dbReference type="SMART" id="SM00824">
    <property type="entry name" value="PKS_TE"/>
    <property type="match status" value="1"/>
</dbReference>
<proteinExistence type="inferred from homology"/>
<accession>A0A2G1XLW5</accession>
<dbReference type="AlphaFoldDB" id="A0A2G1XLW5"/>
<dbReference type="Proteomes" id="UP000222531">
    <property type="component" value="Unassembled WGS sequence"/>
</dbReference>
<dbReference type="GO" id="GO:0016787">
    <property type="term" value="F:hydrolase activity"/>
    <property type="evidence" value="ECO:0007669"/>
    <property type="project" value="UniProtKB-KW"/>
</dbReference>
<gene>
    <name evidence="4" type="ORF">BLA24_08500</name>
</gene>
<keyword evidence="2" id="KW-0378">Hydrolase</keyword>
<dbReference type="InterPro" id="IPR020802">
    <property type="entry name" value="TesA-like"/>
</dbReference>
<comment type="similarity">
    <text evidence="1">Belongs to the thioesterase family.</text>
</comment>
<reference evidence="4 5" key="1">
    <citation type="journal article" date="2017" name="Biochemistry">
        <title>Identification of the Biosynthetic Pathway for the Antibiotic Bicyclomycin.</title>
        <authorList>
            <person name="Patteson J."/>
            <person name="Cai W."/>
            <person name="Johnson R.A."/>
            <person name="Santa Maria K."/>
            <person name="Li B."/>
        </authorList>
    </citation>
    <scope>NUCLEOTIDE SEQUENCE [LARGE SCALE GENOMIC DNA]</scope>
    <source>
        <strain evidence="4 5">ATCC 21532</strain>
    </source>
</reference>
<organism evidence="4 5">
    <name type="scientific">Streptomyces cinnamoneus</name>
    <name type="common">Streptoverticillium cinnamoneum</name>
    <dbReference type="NCBI Taxonomy" id="53446"/>
    <lineage>
        <taxon>Bacteria</taxon>
        <taxon>Bacillati</taxon>
        <taxon>Actinomycetota</taxon>
        <taxon>Actinomycetes</taxon>
        <taxon>Kitasatosporales</taxon>
        <taxon>Streptomycetaceae</taxon>
        <taxon>Streptomyces</taxon>
        <taxon>Streptomyces cinnamoneus group</taxon>
    </lineage>
</organism>
<evidence type="ECO:0000313" key="4">
    <source>
        <dbReference type="EMBL" id="PHQ52200.1"/>
    </source>
</evidence>
<sequence length="264" mass="28681">MCKNQGDVSADRWFRAVTQRYQNPRVRLVCFPHAGGTASYFRGWGRLVPYGVEVLAVRYPGREDRLLEPLAQSMEELADGVLQAVPGLFDVPVAFFGHSMGASVAYEVALRLRAGAGPSPTALFLSGRSGPGHDRTRGLAAAGDAELIDDVVAMGGTDAQAFADPELRELVLPVIRADYALVERYRARIPDPELDVPVVAYHGDADPALDDDSVAAWQAVTRGPFDVRRFTGGHFYLADHARDLVEDVVARLESAPKEQAARPI</sequence>
<dbReference type="OrthoDB" id="8480037at2"/>
<comment type="caution">
    <text evidence="4">The sequence shown here is derived from an EMBL/GenBank/DDBJ whole genome shotgun (WGS) entry which is preliminary data.</text>
</comment>
<dbReference type="PANTHER" id="PTHR11487:SF0">
    <property type="entry name" value="S-ACYL FATTY ACID SYNTHASE THIOESTERASE, MEDIUM CHAIN"/>
    <property type="match status" value="1"/>
</dbReference>
<feature type="domain" description="Thioesterase TesA-like" evidence="3">
    <location>
        <begin position="29"/>
        <end position="252"/>
    </location>
</feature>
<name>A0A2G1XLW5_STRCJ</name>
<dbReference type="InterPro" id="IPR029058">
    <property type="entry name" value="AB_hydrolase_fold"/>
</dbReference>
<dbReference type="Pfam" id="PF00975">
    <property type="entry name" value="Thioesterase"/>
    <property type="match status" value="1"/>
</dbReference>
<evidence type="ECO:0000256" key="1">
    <source>
        <dbReference type="ARBA" id="ARBA00007169"/>
    </source>
</evidence>
<dbReference type="GO" id="GO:0008610">
    <property type="term" value="P:lipid biosynthetic process"/>
    <property type="evidence" value="ECO:0007669"/>
    <property type="project" value="TreeGrafter"/>
</dbReference>